<dbReference type="NCBIfam" id="TIGR02532">
    <property type="entry name" value="IV_pilin_GFxxxE"/>
    <property type="match status" value="1"/>
</dbReference>
<keyword evidence="1" id="KW-0472">Membrane</keyword>
<reference evidence="2 3" key="1">
    <citation type="submission" date="2017-02" db="EMBL/GenBank/DDBJ databases">
        <title>Pseudoalteromonas ulvae TC14 Genome.</title>
        <authorList>
            <person name="Molmeret M."/>
        </authorList>
    </citation>
    <scope>NUCLEOTIDE SEQUENCE [LARGE SCALE GENOMIC DNA]</scope>
    <source>
        <strain evidence="2">TC14</strain>
    </source>
</reference>
<sequence>MRPSNLSQNGYTLIELMVALAASMFLLSGVSMAFVSIKTTISSTEALENSQEVIRSTADVMTRALKQTLVVPAVTTTTTVADTLTITQDANTINCLGQLAAAGYTEVYTFTSPNLVCAINAGAAQTLITGVESLSFALNGQLVTTTVKPIGLPDYLGNGVAIDTSLTADILN</sequence>
<dbReference type="OrthoDB" id="5587015at2"/>
<dbReference type="InterPro" id="IPR012902">
    <property type="entry name" value="N_methyl_site"/>
</dbReference>
<evidence type="ECO:0000313" key="3">
    <source>
        <dbReference type="Proteomes" id="UP000194841"/>
    </source>
</evidence>
<dbReference type="RefSeq" id="WP_086744272.1">
    <property type="nucleotide sequence ID" value="NZ_MWPV01000003.1"/>
</dbReference>
<keyword evidence="1" id="KW-0812">Transmembrane</keyword>
<name>A0A244CR68_PSEDV</name>
<evidence type="ECO:0000313" key="2">
    <source>
        <dbReference type="EMBL" id="OUL57689.1"/>
    </source>
</evidence>
<protein>
    <recommendedName>
        <fullName evidence="4">Prepilin-type cleavage/methylation domain-containing protein</fullName>
    </recommendedName>
</protein>
<gene>
    <name evidence="2" type="ORF">B1199_11560</name>
</gene>
<organism evidence="2 3">
    <name type="scientific">Pseudoalteromonas ulvae</name>
    <dbReference type="NCBI Taxonomy" id="107327"/>
    <lineage>
        <taxon>Bacteria</taxon>
        <taxon>Pseudomonadati</taxon>
        <taxon>Pseudomonadota</taxon>
        <taxon>Gammaproteobacteria</taxon>
        <taxon>Alteromonadales</taxon>
        <taxon>Pseudoalteromonadaceae</taxon>
        <taxon>Pseudoalteromonas</taxon>
    </lineage>
</organism>
<keyword evidence="1" id="KW-1133">Transmembrane helix</keyword>
<dbReference type="AlphaFoldDB" id="A0A244CR68"/>
<feature type="transmembrane region" description="Helical" evidence="1">
    <location>
        <begin position="12"/>
        <end position="35"/>
    </location>
</feature>
<comment type="caution">
    <text evidence="2">The sequence shown here is derived from an EMBL/GenBank/DDBJ whole genome shotgun (WGS) entry which is preliminary data.</text>
</comment>
<evidence type="ECO:0000256" key="1">
    <source>
        <dbReference type="SAM" id="Phobius"/>
    </source>
</evidence>
<proteinExistence type="predicted"/>
<evidence type="ECO:0008006" key="4">
    <source>
        <dbReference type="Google" id="ProtNLM"/>
    </source>
</evidence>
<accession>A0A244CR68</accession>
<dbReference type="Pfam" id="PF07963">
    <property type="entry name" value="N_methyl"/>
    <property type="match status" value="1"/>
</dbReference>
<dbReference type="Proteomes" id="UP000194841">
    <property type="component" value="Unassembled WGS sequence"/>
</dbReference>
<dbReference type="EMBL" id="MWPV01000003">
    <property type="protein sequence ID" value="OUL57689.1"/>
    <property type="molecule type" value="Genomic_DNA"/>
</dbReference>
<keyword evidence="3" id="KW-1185">Reference proteome</keyword>